<feature type="zinc finger region" description="CHC2-type" evidence="12">
    <location>
        <begin position="42"/>
        <end position="66"/>
    </location>
</feature>
<keyword evidence="6 12" id="KW-0479">Metal-binding</keyword>
<keyword evidence="4 12" id="KW-0548">Nucleotidyltransferase</keyword>
<dbReference type="Pfam" id="PF13155">
    <property type="entry name" value="Toprim_2"/>
    <property type="match status" value="1"/>
</dbReference>
<dbReference type="InterPro" id="IPR016136">
    <property type="entry name" value="DNA_helicase_N/primase_C"/>
</dbReference>
<dbReference type="RefSeq" id="WP_390199558.1">
    <property type="nucleotide sequence ID" value="NZ_JBHSDV010000003.1"/>
</dbReference>
<evidence type="ECO:0000256" key="8">
    <source>
        <dbReference type="ARBA" id="ARBA00022833"/>
    </source>
</evidence>
<dbReference type="EMBL" id="JBHSDV010000003">
    <property type="protein sequence ID" value="MFC4388503.1"/>
    <property type="molecule type" value="Genomic_DNA"/>
</dbReference>
<dbReference type="SUPFAM" id="SSF48024">
    <property type="entry name" value="N-terminal domain of DnaB helicase"/>
    <property type="match status" value="1"/>
</dbReference>
<dbReference type="InterPro" id="IPR034151">
    <property type="entry name" value="TOPRIM_DnaG_bac"/>
</dbReference>
<dbReference type="Pfam" id="PF08275">
    <property type="entry name" value="DNAG_N"/>
    <property type="match status" value="1"/>
</dbReference>
<dbReference type="InterPro" id="IPR006295">
    <property type="entry name" value="DNA_primase_DnaG"/>
</dbReference>
<dbReference type="InterPro" id="IPR036977">
    <property type="entry name" value="DNA_primase_Znf_CHC2"/>
</dbReference>
<evidence type="ECO:0000256" key="2">
    <source>
        <dbReference type="ARBA" id="ARBA00022515"/>
    </source>
</evidence>
<evidence type="ECO:0000256" key="6">
    <source>
        <dbReference type="ARBA" id="ARBA00022723"/>
    </source>
</evidence>
<keyword evidence="11 12" id="KW-0804">Transcription</keyword>
<dbReference type="Gene3D" id="3.40.1360.10">
    <property type="match status" value="1"/>
</dbReference>
<dbReference type="PANTHER" id="PTHR30313">
    <property type="entry name" value="DNA PRIMASE"/>
    <property type="match status" value="1"/>
</dbReference>
<keyword evidence="16" id="KW-1185">Reference proteome</keyword>
<dbReference type="SMART" id="SM00493">
    <property type="entry name" value="TOPRIM"/>
    <property type="match status" value="1"/>
</dbReference>
<evidence type="ECO:0000256" key="4">
    <source>
        <dbReference type="ARBA" id="ARBA00022695"/>
    </source>
</evidence>
<dbReference type="PROSITE" id="PS50880">
    <property type="entry name" value="TOPRIM"/>
    <property type="match status" value="1"/>
</dbReference>
<dbReference type="Gene3D" id="3.90.980.10">
    <property type="entry name" value="DNA primase, catalytic core, N-terminal domain"/>
    <property type="match status" value="1"/>
</dbReference>
<dbReference type="InterPro" id="IPR036185">
    <property type="entry name" value="DNA_heli_DnaB-like_N_sf"/>
</dbReference>
<keyword evidence="3 12" id="KW-0808">Transferase</keyword>
<dbReference type="InterPro" id="IPR002694">
    <property type="entry name" value="Znf_CHC2"/>
</dbReference>
<comment type="subunit">
    <text evidence="12">Monomer. Interacts with DnaB.</text>
</comment>
<comment type="domain">
    <text evidence="12">Contains an N-terminal zinc-binding domain, a central core domain that contains the primase activity, and a C-terminal DnaB-binding domain.</text>
</comment>
<keyword evidence="9" id="KW-0460">Magnesium</keyword>
<comment type="function">
    <text evidence="12 13">RNA polymerase that catalyzes the synthesis of short RNA molecules used as primers for DNA polymerase during DNA replication.</text>
</comment>
<evidence type="ECO:0000256" key="5">
    <source>
        <dbReference type="ARBA" id="ARBA00022705"/>
    </source>
</evidence>
<comment type="cofactor">
    <cofactor evidence="12 13">
        <name>Zn(2+)</name>
        <dbReference type="ChEBI" id="CHEBI:29105"/>
    </cofactor>
    <text evidence="12 13">Binds 1 zinc ion per monomer.</text>
</comment>
<sequence>MVSHNQVDNDIIASIQSSNDIVDVVGEYVQLKKQGRNYFGLCPFHSENTPSFSVNQEKQIFHCFGCGKGGNVFTFMMEIEGYSFPQSVQHLAEKSGQQITLSNQSNETKESNSEEQKILEAYQLLSKLYHHLLKHTKDGKKGLEYLYDRGFNEETIDKFQLGFSPYKKDFIMQFLEQKGYHRQLMIKSGFFTTNHQDRFQGRIVFPIRNITGKTIGFVGRSIDDQEPKYLNSAESPLFQKSKILYNFDQARSEIRKKSEVILTEGSADVMALAQAGFENTVASLGTSFTDTHASILRRYVDTVILCFDGDNAGQQATFKTLKILKKVGCFVKIAMLPTNYDPDQYIKEYGADSFDKHIIQTASTEMSFLMKYYKNDFDLRQEGELLRYVDKIISEIALLASPIDRDFYIRELAEQFSLSHDALTEELSRKMQFVKKNDDNKSNFGNTNEENQYSTNNNKKKVLQRAYLNAERTLLAFMLQNAQIADRVKDKIGSKFNLEQHQIIVTYLYGFYEEGNEPNPSHFLTYIEDQAIQKIVVDLSLLDCNWDISEKELEDYIHIILAEQTGHAKIKQLNNELHAVEKTDPLRAAEIAMEINKIRQQLKRGS</sequence>
<dbReference type="Gene3D" id="1.10.860.10">
    <property type="entry name" value="DNAb Helicase, Chain A"/>
    <property type="match status" value="1"/>
</dbReference>
<comment type="similarity">
    <text evidence="12 13">Belongs to the DnaG primase family.</text>
</comment>
<evidence type="ECO:0000256" key="10">
    <source>
        <dbReference type="ARBA" id="ARBA00023125"/>
    </source>
</evidence>
<comment type="catalytic activity">
    <reaction evidence="12">
        <text>ssDNA + n NTP = ssDNA/pppN(pN)n-1 hybrid + (n-1) diphosphate.</text>
        <dbReference type="EC" id="2.7.7.101"/>
    </reaction>
</comment>
<dbReference type="InterPro" id="IPR019475">
    <property type="entry name" value="DNA_primase_DnaB-bd"/>
</dbReference>
<dbReference type="Proteomes" id="UP001595880">
    <property type="component" value="Unassembled WGS sequence"/>
</dbReference>
<dbReference type="HAMAP" id="MF_00974">
    <property type="entry name" value="DNA_primase_DnaG"/>
    <property type="match status" value="1"/>
</dbReference>
<reference evidence="16" key="1">
    <citation type="journal article" date="2019" name="Int. J. Syst. Evol. Microbiol.">
        <title>The Global Catalogue of Microorganisms (GCM) 10K type strain sequencing project: providing services to taxonomists for standard genome sequencing and annotation.</title>
        <authorList>
            <consortium name="The Broad Institute Genomics Platform"/>
            <consortium name="The Broad Institute Genome Sequencing Center for Infectious Disease"/>
            <person name="Wu L."/>
            <person name="Ma J."/>
        </authorList>
    </citation>
    <scope>NUCLEOTIDE SEQUENCE [LARGE SCALE GENOMIC DNA]</scope>
    <source>
        <strain evidence="16">KACC 14058</strain>
    </source>
</reference>
<evidence type="ECO:0000256" key="12">
    <source>
        <dbReference type="HAMAP-Rule" id="MF_00974"/>
    </source>
</evidence>
<proteinExistence type="inferred from homology"/>
<dbReference type="PIRSF" id="PIRSF002811">
    <property type="entry name" value="DnaG"/>
    <property type="match status" value="1"/>
</dbReference>
<comment type="caution">
    <text evidence="15">The sequence shown here is derived from an EMBL/GenBank/DDBJ whole genome shotgun (WGS) entry which is preliminary data.</text>
</comment>
<dbReference type="PANTHER" id="PTHR30313:SF2">
    <property type="entry name" value="DNA PRIMASE"/>
    <property type="match status" value="1"/>
</dbReference>
<keyword evidence="8 12" id="KW-0862">Zinc</keyword>
<dbReference type="InterPro" id="IPR050219">
    <property type="entry name" value="DnaG_primase"/>
</dbReference>
<gene>
    <name evidence="12 15" type="primary">dnaG</name>
    <name evidence="15" type="ORF">ACFOZ1_11900</name>
</gene>
<evidence type="ECO:0000256" key="7">
    <source>
        <dbReference type="ARBA" id="ARBA00022771"/>
    </source>
</evidence>
<organism evidence="15 16">
    <name type="scientific">Gracilibacillus marinus</name>
    <dbReference type="NCBI Taxonomy" id="630535"/>
    <lineage>
        <taxon>Bacteria</taxon>
        <taxon>Bacillati</taxon>
        <taxon>Bacillota</taxon>
        <taxon>Bacilli</taxon>
        <taxon>Bacillales</taxon>
        <taxon>Bacillaceae</taxon>
        <taxon>Gracilibacillus</taxon>
    </lineage>
</organism>
<evidence type="ECO:0000259" key="14">
    <source>
        <dbReference type="PROSITE" id="PS50880"/>
    </source>
</evidence>
<dbReference type="InterPro" id="IPR013264">
    <property type="entry name" value="DNAG_N"/>
</dbReference>
<protein>
    <recommendedName>
        <fullName evidence="12 13">DNA primase</fullName>
        <ecNumber evidence="12">2.7.7.101</ecNumber>
    </recommendedName>
</protein>
<keyword evidence="10 12" id="KW-0238">DNA-binding</keyword>
<accession>A0ABV8VZ57</accession>
<keyword evidence="2 12" id="KW-0639">Primosome</keyword>
<evidence type="ECO:0000256" key="9">
    <source>
        <dbReference type="ARBA" id="ARBA00022842"/>
    </source>
</evidence>
<dbReference type="InterPro" id="IPR037068">
    <property type="entry name" value="DNA_primase_core_N_sf"/>
</dbReference>
<dbReference type="SMART" id="SM00400">
    <property type="entry name" value="ZnF_CHCC"/>
    <property type="match status" value="1"/>
</dbReference>
<dbReference type="Gene3D" id="3.90.580.10">
    <property type="entry name" value="Zinc finger, CHC2-type domain"/>
    <property type="match status" value="1"/>
</dbReference>
<evidence type="ECO:0000256" key="3">
    <source>
        <dbReference type="ARBA" id="ARBA00022679"/>
    </source>
</evidence>
<dbReference type="Pfam" id="PF01807">
    <property type="entry name" value="Zn_ribbon_DnaG"/>
    <property type="match status" value="1"/>
</dbReference>
<evidence type="ECO:0000313" key="15">
    <source>
        <dbReference type="EMBL" id="MFC4388503.1"/>
    </source>
</evidence>
<dbReference type="SUPFAM" id="SSF56731">
    <property type="entry name" value="DNA primase core"/>
    <property type="match status" value="1"/>
</dbReference>
<dbReference type="CDD" id="cd03364">
    <property type="entry name" value="TOPRIM_DnaG_primases"/>
    <property type="match status" value="1"/>
</dbReference>
<evidence type="ECO:0000256" key="13">
    <source>
        <dbReference type="PIRNR" id="PIRNR002811"/>
    </source>
</evidence>
<dbReference type="Pfam" id="PF10410">
    <property type="entry name" value="DnaB_bind"/>
    <property type="match status" value="1"/>
</dbReference>
<dbReference type="InterPro" id="IPR030846">
    <property type="entry name" value="DnaG_bac"/>
</dbReference>
<evidence type="ECO:0000256" key="1">
    <source>
        <dbReference type="ARBA" id="ARBA00022478"/>
    </source>
</evidence>
<dbReference type="SUPFAM" id="SSF57783">
    <property type="entry name" value="Zinc beta-ribbon"/>
    <property type="match status" value="1"/>
</dbReference>
<dbReference type="NCBIfam" id="TIGR01391">
    <property type="entry name" value="dnaG"/>
    <property type="match status" value="1"/>
</dbReference>
<keyword evidence="7 12" id="KW-0863">Zinc-finger</keyword>
<evidence type="ECO:0000256" key="11">
    <source>
        <dbReference type="ARBA" id="ARBA00023163"/>
    </source>
</evidence>
<name>A0ABV8VZ57_9BACI</name>
<dbReference type="InterPro" id="IPR006171">
    <property type="entry name" value="TOPRIM_dom"/>
</dbReference>
<keyword evidence="5 12" id="KW-0235">DNA replication</keyword>
<evidence type="ECO:0000313" key="16">
    <source>
        <dbReference type="Proteomes" id="UP001595880"/>
    </source>
</evidence>
<feature type="domain" description="Toprim" evidence="14">
    <location>
        <begin position="258"/>
        <end position="339"/>
    </location>
</feature>
<dbReference type="EC" id="2.7.7.101" evidence="12"/>
<keyword evidence="1 12" id="KW-0240">DNA-directed RNA polymerase</keyword>